<protein>
    <submittedName>
        <fullName evidence="1">Phage virion morphogenesis protein</fullName>
    </submittedName>
</protein>
<accession>A0AAW5RQ75</accession>
<dbReference type="Pfam" id="PF05069">
    <property type="entry name" value="Phage_tail_S"/>
    <property type="match status" value="1"/>
</dbReference>
<comment type="caution">
    <text evidence="1">The sequence shown here is derived from an EMBL/GenBank/DDBJ whole genome shotgun (WGS) entry which is preliminary data.</text>
</comment>
<organism evidence="1 2">
    <name type="scientific">Aeromonas media</name>
    <dbReference type="NCBI Taxonomy" id="651"/>
    <lineage>
        <taxon>Bacteria</taxon>
        <taxon>Pseudomonadati</taxon>
        <taxon>Pseudomonadota</taxon>
        <taxon>Gammaproteobacteria</taxon>
        <taxon>Aeromonadales</taxon>
        <taxon>Aeromonadaceae</taxon>
        <taxon>Aeromonas</taxon>
    </lineage>
</organism>
<proteinExistence type="predicted"/>
<gene>
    <name evidence="1" type="ORF">LZT28_15205</name>
</gene>
<dbReference type="RefSeq" id="WP_263685601.1">
    <property type="nucleotide sequence ID" value="NZ_JAJVCY010000030.1"/>
</dbReference>
<name>A0AAW5RQ75_AERME</name>
<dbReference type="AlphaFoldDB" id="A0AAW5RQ75"/>
<dbReference type="Proteomes" id="UP001208651">
    <property type="component" value="Unassembled WGS sequence"/>
</dbReference>
<evidence type="ECO:0000313" key="1">
    <source>
        <dbReference type="EMBL" id="MCV3289581.1"/>
    </source>
</evidence>
<evidence type="ECO:0000313" key="2">
    <source>
        <dbReference type="Proteomes" id="UP001208651"/>
    </source>
</evidence>
<dbReference type="InterPro" id="IPR006522">
    <property type="entry name" value="Phage_virion_morphogenesis"/>
</dbReference>
<dbReference type="EMBL" id="JAJVCY010000030">
    <property type="protein sequence ID" value="MCV3289581.1"/>
    <property type="molecule type" value="Genomic_DNA"/>
</dbReference>
<sequence length="185" mass="20332">MAVSVEVSTHGVELARYQRLLDTLGRSDHKAELLESIGAVAESQTRRRISDEKTAPDGTPWAPWSADYGKTRHGNQSLLQGDGDLLDSIEYQVQRNSVRVGSALAYAGVHQDGFSGTVQVPAHIRRITKAFGKALAFPVYQSVGSFTRQMEIPQREFLGLSSDNQTELLAVIGDFWQDVMKEAGL</sequence>
<reference evidence="1" key="1">
    <citation type="submission" date="2022-01" db="EMBL/GenBank/DDBJ databases">
        <title>Comparison of Fish pathogen Aeromonas spp.</title>
        <authorList>
            <person name="Dubey S."/>
            <person name="Sorum H."/>
            <person name="Munangandu H.M."/>
        </authorList>
    </citation>
    <scope>NUCLEOTIDE SEQUENCE</scope>
    <source>
        <strain evidence="1">SD/21-15</strain>
    </source>
</reference>
<dbReference type="NCBIfam" id="TIGR01635">
    <property type="entry name" value="tail_comp_S"/>
    <property type="match status" value="1"/>
</dbReference>